<dbReference type="InterPro" id="IPR019658">
    <property type="entry name" value="DUF2515"/>
</dbReference>
<dbReference type="RefSeq" id="WP_120748941.1">
    <property type="nucleotide sequence ID" value="NZ_RBAH01000014.1"/>
</dbReference>
<gene>
    <name evidence="1" type="ORF">D7M11_19600</name>
</gene>
<dbReference type="AlphaFoldDB" id="A0A3B0CCM5"/>
<reference evidence="1 2" key="1">
    <citation type="journal article" date="2007" name="Int. J. Syst. Evol. Microbiol.">
        <title>Paenibacillus ginsengarvi sp. nov., isolated from soil from ginseng cultivation.</title>
        <authorList>
            <person name="Yoon M.H."/>
            <person name="Ten L.N."/>
            <person name="Im W.T."/>
        </authorList>
    </citation>
    <scope>NUCLEOTIDE SEQUENCE [LARGE SCALE GENOMIC DNA]</scope>
    <source>
        <strain evidence="1 2">KCTC 13059</strain>
    </source>
</reference>
<comment type="caution">
    <text evidence="1">The sequence shown here is derived from an EMBL/GenBank/DDBJ whole genome shotgun (WGS) entry which is preliminary data.</text>
</comment>
<keyword evidence="2" id="KW-1185">Reference proteome</keyword>
<dbReference type="OrthoDB" id="2690514at2"/>
<proteinExistence type="predicted"/>
<dbReference type="Pfam" id="PF10720">
    <property type="entry name" value="DUF2515"/>
    <property type="match status" value="1"/>
</dbReference>
<accession>A0A3B0CCM5</accession>
<dbReference type="EMBL" id="RBAH01000014">
    <property type="protein sequence ID" value="RKN80686.1"/>
    <property type="molecule type" value="Genomic_DNA"/>
</dbReference>
<sequence length="432" mass="49717">MNRTEERFRERGVWKRLLSVPRNVFSYWSGKAAGWWQSEQLSQGAQTLIIDRAEVKRLRQALSRLETAGTPPRMTAEERLLTEAIREETRRMNRNNVTRTTAYLRLFERTPELHWAFLAHMVSRNGGWNMTDLKGELVSRLVGESAAEALFDFLETSNSYIFHDAYPQLRLFEKSKEHGRSLFHLLPAFGVSSFMRPVWEQFWRERRPALLTVGLIVNEQHYIEKRIVQNETFKIAVLDTPAFWTHSLLQLNAVVFPYAKKESPPKPSGGPEQAGADDYRLAGLVIESFSNLRERIEFGQKLYAVLFGVPAVLTQARLFAARHPHTGSRADYWPSVFAPVRHTPPQTAYKEKLDGGKLLPDASPLYSPKLEQAWKDVPLADPERGDWHRLGASPLRYFETMRPPLSFEMTNEYEFILNKLELAVMAGSLLTD</sequence>
<organism evidence="1 2">
    <name type="scientific">Paenibacillus ginsengarvi</name>
    <dbReference type="NCBI Taxonomy" id="400777"/>
    <lineage>
        <taxon>Bacteria</taxon>
        <taxon>Bacillati</taxon>
        <taxon>Bacillota</taxon>
        <taxon>Bacilli</taxon>
        <taxon>Bacillales</taxon>
        <taxon>Paenibacillaceae</taxon>
        <taxon>Paenibacillus</taxon>
    </lineage>
</organism>
<evidence type="ECO:0000313" key="2">
    <source>
        <dbReference type="Proteomes" id="UP000282311"/>
    </source>
</evidence>
<name>A0A3B0CCM5_9BACL</name>
<dbReference type="Proteomes" id="UP000282311">
    <property type="component" value="Unassembled WGS sequence"/>
</dbReference>
<evidence type="ECO:0000313" key="1">
    <source>
        <dbReference type="EMBL" id="RKN80686.1"/>
    </source>
</evidence>
<protein>
    <submittedName>
        <fullName evidence="1">DUF2515 domain-containing protein</fullName>
    </submittedName>
</protein>